<organism evidence="2">
    <name type="scientific">Marmota monax</name>
    <name type="common">Woodchuck</name>
    <dbReference type="NCBI Taxonomy" id="9995"/>
    <lineage>
        <taxon>Eukaryota</taxon>
        <taxon>Metazoa</taxon>
        <taxon>Chordata</taxon>
        <taxon>Craniata</taxon>
        <taxon>Vertebrata</taxon>
        <taxon>Euteleostomi</taxon>
        <taxon>Mammalia</taxon>
        <taxon>Eutheria</taxon>
        <taxon>Euarchontoglires</taxon>
        <taxon>Glires</taxon>
        <taxon>Rodentia</taxon>
        <taxon>Sciuromorpha</taxon>
        <taxon>Sciuridae</taxon>
        <taxon>Xerinae</taxon>
        <taxon>Marmotini</taxon>
        <taxon>Marmota</taxon>
    </lineage>
</organism>
<protein>
    <submittedName>
        <fullName evidence="2">Uncharacterized protein</fullName>
    </submittedName>
</protein>
<dbReference type="AlphaFoldDB" id="A0A5E4AEZ7"/>
<evidence type="ECO:0000313" key="2">
    <source>
        <dbReference type="EMBL" id="VTJ55082.1"/>
    </source>
</evidence>
<feature type="non-terminal residue" evidence="2">
    <location>
        <position position="1"/>
    </location>
</feature>
<feature type="region of interest" description="Disordered" evidence="1">
    <location>
        <begin position="1"/>
        <end position="59"/>
    </location>
</feature>
<name>A0A5E4AEZ7_MARMO</name>
<gene>
    <name evidence="2" type="ORF">MONAX_5E028967</name>
</gene>
<accession>A0A5E4AEZ7</accession>
<feature type="non-terminal residue" evidence="2">
    <location>
        <position position="59"/>
    </location>
</feature>
<comment type="caution">
    <text evidence="2">The sequence shown here is derived from an EMBL/GenBank/DDBJ whole genome shotgun (WGS) entry which is preliminary data.</text>
</comment>
<proteinExistence type="predicted"/>
<sequence>RAAERRAGDAAHRAGLLRLCSRSHHRSPRRTFPSLKPPARRARRRAGEEGPGRASQHIG</sequence>
<dbReference type="EMBL" id="CABDUW010000045">
    <property type="protein sequence ID" value="VTJ55082.1"/>
    <property type="molecule type" value="Genomic_DNA"/>
</dbReference>
<feature type="compositionally biased region" description="Basic and acidic residues" evidence="1">
    <location>
        <begin position="1"/>
        <end position="12"/>
    </location>
</feature>
<evidence type="ECO:0000256" key="1">
    <source>
        <dbReference type="SAM" id="MobiDB-lite"/>
    </source>
</evidence>
<reference evidence="2" key="1">
    <citation type="submission" date="2019-04" db="EMBL/GenBank/DDBJ databases">
        <authorList>
            <person name="Alioto T."/>
            <person name="Alioto T."/>
        </authorList>
    </citation>
    <scope>NUCLEOTIDE SEQUENCE [LARGE SCALE GENOMIC DNA]</scope>
</reference>